<dbReference type="PANTHER" id="PTHR14430">
    <property type="entry name" value="RABIN3-RELATED"/>
    <property type="match status" value="1"/>
</dbReference>
<dbReference type="EMBL" id="PNEN01000488">
    <property type="protein sequence ID" value="PPJ57879.1"/>
    <property type="molecule type" value="Genomic_DNA"/>
</dbReference>
<organism evidence="5 6">
    <name type="scientific">Cercospora berteroae</name>
    <dbReference type="NCBI Taxonomy" id="357750"/>
    <lineage>
        <taxon>Eukaryota</taxon>
        <taxon>Fungi</taxon>
        <taxon>Dikarya</taxon>
        <taxon>Ascomycota</taxon>
        <taxon>Pezizomycotina</taxon>
        <taxon>Dothideomycetes</taxon>
        <taxon>Dothideomycetidae</taxon>
        <taxon>Mycosphaerellales</taxon>
        <taxon>Mycosphaerellaceae</taxon>
        <taxon>Cercospora</taxon>
    </lineage>
</organism>
<protein>
    <recommendedName>
        <fullName evidence="4">GDP/GTP exchange factor Sec2 N-terminal domain-containing protein</fullName>
    </recommendedName>
</protein>
<dbReference type="AlphaFoldDB" id="A0A2S6CDQ9"/>
<dbReference type="STRING" id="357750.A0A2S6CDQ9"/>
<evidence type="ECO:0000313" key="6">
    <source>
        <dbReference type="Proteomes" id="UP000237631"/>
    </source>
</evidence>
<feature type="compositionally biased region" description="Basic and acidic residues" evidence="3">
    <location>
        <begin position="564"/>
        <end position="581"/>
    </location>
</feature>
<feature type="compositionally biased region" description="Basic and acidic residues" evidence="3">
    <location>
        <begin position="608"/>
        <end position="617"/>
    </location>
</feature>
<feature type="coiled-coil region" evidence="2">
    <location>
        <begin position="111"/>
        <end position="188"/>
    </location>
</feature>
<dbReference type="GO" id="GO:0006887">
    <property type="term" value="P:exocytosis"/>
    <property type="evidence" value="ECO:0007669"/>
    <property type="project" value="TreeGrafter"/>
</dbReference>
<feature type="region of interest" description="Disordered" evidence="3">
    <location>
        <begin position="265"/>
        <end position="286"/>
    </location>
</feature>
<comment type="caution">
    <text evidence="5">The sequence shown here is derived from an EMBL/GenBank/DDBJ whole genome shotgun (WGS) entry which is preliminary data.</text>
</comment>
<name>A0A2S6CDQ9_9PEZI</name>
<feature type="region of interest" description="Disordered" evidence="3">
    <location>
        <begin position="552"/>
        <end position="695"/>
    </location>
</feature>
<dbReference type="GO" id="GO:0005085">
    <property type="term" value="F:guanyl-nucleotide exchange factor activity"/>
    <property type="evidence" value="ECO:0007669"/>
    <property type="project" value="InterPro"/>
</dbReference>
<dbReference type="PANTHER" id="PTHR14430:SF0">
    <property type="entry name" value="SEC2P DOMAIN-CONTAINING PROTEIN"/>
    <property type="match status" value="1"/>
</dbReference>
<feature type="compositionally biased region" description="Low complexity" evidence="3">
    <location>
        <begin position="485"/>
        <end position="494"/>
    </location>
</feature>
<dbReference type="Pfam" id="PF25555">
    <property type="entry name" value="RAB3A-like_C"/>
    <property type="match status" value="1"/>
</dbReference>
<dbReference type="OrthoDB" id="1748564at2759"/>
<feature type="region of interest" description="Disordered" evidence="3">
    <location>
        <begin position="1"/>
        <end position="26"/>
    </location>
</feature>
<evidence type="ECO:0000256" key="1">
    <source>
        <dbReference type="ARBA" id="ARBA00023054"/>
    </source>
</evidence>
<evidence type="ECO:0000313" key="5">
    <source>
        <dbReference type="EMBL" id="PPJ57879.1"/>
    </source>
</evidence>
<keyword evidence="6" id="KW-1185">Reference proteome</keyword>
<evidence type="ECO:0000256" key="3">
    <source>
        <dbReference type="SAM" id="MobiDB-lite"/>
    </source>
</evidence>
<gene>
    <name evidence="5" type="ORF">CBER1_00010</name>
</gene>
<dbReference type="Proteomes" id="UP000237631">
    <property type="component" value="Unassembled WGS sequence"/>
</dbReference>
<dbReference type="Pfam" id="PF06428">
    <property type="entry name" value="Sec2p"/>
    <property type="match status" value="1"/>
</dbReference>
<feature type="compositionally biased region" description="Low complexity" evidence="3">
    <location>
        <begin position="272"/>
        <end position="286"/>
    </location>
</feature>
<feature type="compositionally biased region" description="Polar residues" evidence="3">
    <location>
        <begin position="15"/>
        <end position="26"/>
    </location>
</feature>
<dbReference type="InterPro" id="IPR009449">
    <property type="entry name" value="Sec2_N"/>
</dbReference>
<proteinExistence type="predicted"/>
<feature type="coiled-coil region" evidence="2">
    <location>
        <begin position="47"/>
        <end position="81"/>
    </location>
</feature>
<dbReference type="InterPro" id="IPR040351">
    <property type="entry name" value="RAB3IL/RAB3IP/Sec2"/>
</dbReference>
<dbReference type="CDD" id="cd21044">
    <property type="entry name" value="Rab11BD_RAB3IP_like"/>
    <property type="match status" value="1"/>
</dbReference>
<accession>A0A2S6CDQ9</accession>
<feature type="region of interest" description="Disordered" evidence="3">
    <location>
        <begin position="472"/>
        <end position="525"/>
    </location>
</feature>
<dbReference type="GO" id="GO:0070319">
    <property type="term" value="C:Golgi to plasma membrane transport vesicle"/>
    <property type="evidence" value="ECO:0007669"/>
    <property type="project" value="TreeGrafter"/>
</dbReference>
<reference evidence="6" key="1">
    <citation type="journal article" date="2017" name="bioRxiv">
        <title>Conservation of a gene cluster reveals novel cercosporin biosynthetic mechanisms and extends production to the genus Colletotrichum.</title>
        <authorList>
            <person name="de Jonge R."/>
            <person name="Ebert M.K."/>
            <person name="Huitt-Roehl C.R."/>
            <person name="Pal P."/>
            <person name="Suttle J.C."/>
            <person name="Spanner R.E."/>
            <person name="Neubauer J.D."/>
            <person name="Jurick W.M.II."/>
            <person name="Stott K.A."/>
            <person name="Secor G.A."/>
            <person name="Thomma B.P.H.J."/>
            <person name="Van de Peer Y."/>
            <person name="Townsend C.A."/>
            <person name="Bolton M.D."/>
        </authorList>
    </citation>
    <scope>NUCLEOTIDE SEQUENCE [LARGE SCALE GENOMIC DNA]</scope>
    <source>
        <strain evidence="6">CBS538.71</strain>
    </source>
</reference>
<evidence type="ECO:0000259" key="4">
    <source>
        <dbReference type="Pfam" id="PF06428"/>
    </source>
</evidence>
<sequence length="695" mass="76110">MDTRTPSPVHAVQTPPATSDNDSSYNPDLSAEVAMLSTKLVNAINYQTNLDDSLQQTRHELEHAKKKVAQLEEENHRHKALVSSGVLVRQADMQKIIAGLRKELSAERIARAEAEKGKKQVEGELENLTTALFEEANTMVAAARKDTEAVEKRNAQLRGQLEEYEQLMAAQREQLTDLKGSMEKLESDQPGTREPSVPSTPVTAQHAMLEPLQLSPSLQSVADQSPEHPLHFSSLINPVLRNDTKAFEDFQDLLLLARRLGAHSRNNSNQTGAASSSQPYSSYGSVSSSPNLPGAFSFGQTSPTTAYHNAAATIPPLKDSKFYKRVLTEDIEPTLRLDLAPGLSFLSRRTVLASLVAGTLNVEPYPQNKHYFACTLCGESKRQEQYVRRHRFLTSEEDNVSKPLCDFCTSRVRTTCDFVGFLRMVRDGHWKCDREDDQKSAWEESVRLRERMFWARLGGGVVPCFASLPRSGLPSPVSAHGPAPGSTRGSTSGRQSLDDIAEGADKDASQSENDVFQERPTPSVRVLTSAITNANEENKEPEQNAIEENDFARQASVDSQAQDGAEKELPPTPFEDAKEEIAQADAATANPTEDVAAATKQSTEPNEAPEKPTEETAKPVTDPARPTTPTTVPDSQIEEDSEKQDSKIRTSTGSLPASVQLSPTRKSQDVAQRGSPERKGSSVLARVKAMEASSQ</sequence>
<evidence type="ECO:0000256" key="2">
    <source>
        <dbReference type="SAM" id="Coils"/>
    </source>
</evidence>
<dbReference type="Gene3D" id="6.10.140.910">
    <property type="match status" value="1"/>
</dbReference>
<dbReference type="SUPFAM" id="SSF144284">
    <property type="entry name" value="Sec2 N-terminal region"/>
    <property type="match status" value="1"/>
</dbReference>
<feature type="domain" description="GDP/GTP exchange factor Sec2 N-terminal" evidence="4">
    <location>
        <begin position="47"/>
        <end position="186"/>
    </location>
</feature>
<dbReference type="GO" id="GO:0051286">
    <property type="term" value="C:cell tip"/>
    <property type="evidence" value="ECO:0007669"/>
    <property type="project" value="TreeGrafter"/>
</dbReference>
<keyword evidence="1 2" id="KW-0175">Coiled coil</keyword>
<feature type="compositionally biased region" description="Polar residues" evidence="3">
    <location>
        <begin position="649"/>
        <end position="665"/>
    </location>
</feature>